<dbReference type="Pfam" id="PF13340">
    <property type="entry name" value="DUF4096"/>
    <property type="match status" value="1"/>
</dbReference>
<comment type="caution">
    <text evidence="3">The sequence shown here is derived from an EMBL/GenBank/DDBJ whole genome shotgun (WGS) entry which is preliminary data.</text>
</comment>
<gene>
    <name evidence="3" type="ORF">NKW50_01895</name>
</gene>
<evidence type="ECO:0000313" key="4">
    <source>
        <dbReference type="Proteomes" id="UP001523528"/>
    </source>
</evidence>
<evidence type="ECO:0000313" key="3">
    <source>
        <dbReference type="EMBL" id="MCP1257344.1"/>
    </source>
</evidence>
<sequence length="265" mass="29734">MEEGDRTGTFTDETWAIWEPLIEAVRPRGKTPPHDLRRTIAAIFWRHENGAKWRSIPAELGPWWRAAQLFIRWAKLGVWERLLALVQEQQGVALGMTFLDGTNIRAHHKAAGAPKKGGSFEERDHREALGRSRGGYGTKVCVIADGHGKAVGFALAPGQAHELPLAPDMLDSLPAIPLWVVADKGYASDAFRERIWDMGARPAIPAKRRDAPVACPRWVYRCRHLVENLWARLKEWRAVATRYEKTAASFLAVIHIAAAADWIKC</sequence>
<dbReference type="PANTHER" id="PTHR30007">
    <property type="entry name" value="PHP DOMAIN PROTEIN"/>
    <property type="match status" value="1"/>
</dbReference>
<protein>
    <submittedName>
        <fullName evidence="3">IS5 family transposase</fullName>
    </submittedName>
</protein>
<evidence type="ECO:0000259" key="1">
    <source>
        <dbReference type="Pfam" id="PF13340"/>
    </source>
</evidence>
<dbReference type="InterPro" id="IPR025668">
    <property type="entry name" value="Tnp_DDE_dom"/>
</dbReference>
<dbReference type="Pfam" id="PF13586">
    <property type="entry name" value="DDE_Tnp_1_2"/>
    <property type="match status" value="1"/>
</dbReference>
<dbReference type="PANTHER" id="PTHR30007:SF1">
    <property type="entry name" value="BLR1914 PROTEIN"/>
    <property type="match status" value="1"/>
</dbReference>
<reference evidence="3 4" key="1">
    <citation type="submission" date="2022-06" db="EMBL/GenBank/DDBJ databases">
        <title>Acetobacer genomes from food samples.</title>
        <authorList>
            <person name="Sombolestani A."/>
        </authorList>
    </citation>
    <scope>NUCLEOTIDE SEQUENCE [LARGE SCALE GENOMIC DNA]</scope>
    <source>
        <strain evidence="3 4">R-83285</strain>
    </source>
</reference>
<organism evidence="3 4">
    <name type="scientific">Acetobacter lambici</name>
    <dbReference type="NCBI Taxonomy" id="1332824"/>
    <lineage>
        <taxon>Bacteria</taxon>
        <taxon>Pseudomonadati</taxon>
        <taxon>Pseudomonadota</taxon>
        <taxon>Alphaproteobacteria</taxon>
        <taxon>Acetobacterales</taxon>
        <taxon>Acetobacteraceae</taxon>
        <taxon>Acetobacter</taxon>
    </lineage>
</organism>
<keyword evidence="4" id="KW-1185">Reference proteome</keyword>
<feature type="domain" description="Insertion element IS402-like" evidence="1">
    <location>
        <begin position="11"/>
        <end position="82"/>
    </location>
</feature>
<dbReference type="RefSeq" id="WP_198912025.1">
    <property type="nucleotide sequence ID" value="NZ_JAMYZZ010000001.1"/>
</dbReference>
<feature type="domain" description="Transposase DDE" evidence="2">
    <location>
        <begin position="180"/>
        <end position="263"/>
    </location>
</feature>
<dbReference type="EMBL" id="JAMYZZ010000001">
    <property type="protein sequence ID" value="MCP1257344.1"/>
    <property type="molecule type" value="Genomic_DNA"/>
</dbReference>
<name>A0ABT1EWL8_9PROT</name>
<proteinExistence type="predicted"/>
<dbReference type="Proteomes" id="UP001523528">
    <property type="component" value="Unassembled WGS sequence"/>
</dbReference>
<evidence type="ECO:0000259" key="2">
    <source>
        <dbReference type="Pfam" id="PF13586"/>
    </source>
</evidence>
<dbReference type="NCBIfam" id="NF033580">
    <property type="entry name" value="transpos_IS5_3"/>
    <property type="match status" value="1"/>
</dbReference>
<dbReference type="InterPro" id="IPR025161">
    <property type="entry name" value="IS402-like_dom"/>
</dbReference>
<accession>A0ABT1EWL8</accession>